<protein>
    <submittedName>
        <fullName evidence="1">Uncharacterized protein</fullName>
    </submittedName>
</protein>
<organism evidence="1 2">
    <name type="scientific">Polyangium sorediatum</name>
    <dbReference type="NCBI Taxonomy" id="889274"/>
    <lineage>
        <taxon>Bacteria</taxon>
        <taxon>Pseudomonadati</taxon>
        <taxon>Myxococcota</taxon>
        <taxon>Polyangia</taxon>
        <taxon>Polyangiales</taxon>
        <taxon>Polyangiaceae</taxon>
        <taxon>Polyangium</taxon>
    </lineage>
</organism>
<dbReference type="EMBL" id="JARZHI010000051">
    <property type="protein sequence ID" value="MDI1435049.1"/>
    <property type="molecule type" value="Genomic_DNA"/>
</dbReference>
<gene>
    <name evidence="1" type="ORF">QHF89_36435</name>
</gene>
<keyword evidence="2" id="KW-1185">Reference proteome</keyword>
<reference evidence="1 2" key="1">
    <citation type="submission" date="2023-04" db="EMBL/GenBank/DDBJ databases">
        <title>The genome sequence of Polyangium sorediatum DSM14670.</title>
        <authorList>
            <person name="Zhang X."/>
        </authorList>
    </citation>
    <scope>NUCLEOTIDE SEQUENCE [LARGE SCALE GENOMIC DNA]</scope>
    <source>
        <strain evidence="1 2">DSM 14670</strain>
    </source>
</reference>
<comment type="caution">
    <text evidence="1">The sequence shown here is derived from an EMBL/GenBank/DDBJ whole genome shotgun (WGS) entry which is preliminary data.</text>
</comment>
<accession>A0ABT6P374</accession>
<sequence>MSKLTLSMNDALRGSIQEQNPALVASIDKYLAPRPWTDDEDSRLATEIADLLVNLVHTSDIDIGYFPCVLEGPEPGTPAFYEAIGIAPTTRFKVGGFDNAKVEVLGEGEGKGKLPGFALISGLGKDNIDDWREYVVEEEKELLDEVTKKLSSLGTMYSINLCADDGAHRLLLTVAYRNKGPAVGFFTLRQET</sequence>
<proteinExistence type="predicted"/>
<evidence type="ECO:0000313" key="2">
    <source>
        <dbReference type="Proteomes" id="UP001160301"/>
    </source>
</evidence>
<dbReference type="RefSeq" id="WP_136970471.1">
    <property type="nucleotide sequence ID" value="NZ_JARZHI010000051.1"/>
</dbReference>
<evidence type="ECO:0000313" key="1">
    <source>
        <dbReference type="EMBL" id="MDI1435049.1"/>
    </source>
</evidence>
<dbReference type="Proteomes" id="UP001160301">
    <property type="component" value="Unassembled WGS sequence"/>
</dbReference>
<name>A0ABT6P374_9BACT</name>